<dbReference type="EMBL" id="BAEO01000034">
    <property type="protein sequence ID" value="GAC19603.1"/>
    <property type="molecule type" value="Genomic_DNA"/>
</dbReference>
<gene>
    <name evidence="2" type="ORF">GARC_2637</name>
</gene>
<proteinExistence type="predicted"/>
<evidence type="ECO:0000256" key="1">
    <source>
        <dbReference type="SAM" id="MobiDB-lite"/>
    </source>
</evidence>
<organism evidence="2 3">
    <name type="scientific">Paraglaciecola arctica BSs20135</name>
    <dbReference type="NCBI Taxonomy" id="493475"/>
    <lineage>
        <taxon>Bacteria</taxon>
        <taxon>Pseudomonadati</taxon>
        <taxon>Pseudomonadota</taxon>
        <taxon>Gammaproteobacteria</taxon>
        <taxon>Alteromonadales</taxon>
        <taxon>Alteromonadaceae</taxon>
        <taxon>Paraglaciecola</taxon>
    </lineage>
</organism>
<dbReference type="eggNOG" id="ENOG50348JE">
    <property type="taxonomic scope" value="Bacteria"/>
</dbReference>
<evidence type="ECO:0000313" key="2">
    <source>
        <dbReference type="EMBL" id="GAC19603.1"/>
    </source>
</evidence>
<reference evidence="2 3" key="1">
    <citation type="journal article" date="2017" name="Antonie Van Leeuwenhoek">
        <title>Rhizobium rhizosphaerae sp. nov., a novel species isolated from rice rhizosphere.</title>
        <authorList>
            <person name="Zhao J.J."/>
            <person name="Zhang J."/>
            <person name="Zhang R.J."/>
            <person name="Zhang C.W."/>
            <person name="Yin H.Q."/>
            <person name="Zhang X.X."/>
        </authorList>
    </citation>
    <scope>NUCLEOTIDE SEQUENCE [LARGE SCALE GENOMIC DNA]</scope>
    <source>
        <strain evidence="2 3">BSs20135</strain>
    </source>
</reference>
<dbReference type="RefSeq" id="WP_007620630.1">
    <property type="nucleotide sequence ID" value="NZ_BAEO01000034.1"/>
</dbReference>
<dbReference type="AlphaFoldDB" id="K6YSD4"/>
<protein>
    <submittedName>
        <fullName evidence="2">Uncharacterized protein</fullName>
    </submittedName>
</protein>
<keyword evidence="3" id="KW-1185">Reference proteome</keyword>
<feature type="region of interest" description="Disordered" evidence="1">
    <location>
        <begin position="45"/>
        <end position="68"/>
    </location>
</feature>
<feature type="region of interest" description="Disordered" evidence="1">
    <location>
        <begin position="1"/>
        <end position="28"/>
    </location>
</feature>
<accession>K6YSD4</accession>
<evidence type="ECO:0000313" key="3">
    <source>
        <dbReference type="Proteomes" id="UP000006327"/>
    </source>
</evidence>
<dbReference type="STRING" id="493475.GARC_2637"/>
<comment type="caution">
    <text evidence="2">The sequence shown here is derived from an EMBL/GenBank/DDBJ whole genome shotgun (WGS) entry which is preliminary data.</text>
</comment>
<name>K6YSD4_9ALTE</name>
<sequence>MKAKGGKSINAVAPANPVEAFEADDANPGKVAEVKAKEIEKKQGKYGSTVVPPFKPLKDQSDEEKQENTSWVEFELLDEEDSPVPGEKYEIELPDGKVAKGTLDGDGFARIDGIKPGECKVCFPEYDKESWYKA</sequence>
<dbReference type="OrthoDB" id="6860016at2"/>
<dbReference type="Proteomes" id="UP000006327">
    <property type="component" value="Unassembled WGS sequence"/>
</dbReference>